<sequence>VKDIGDYFMDQMASVQHKGAFEQAYIGFTKLCKMLWRSPILELQELPQNWLNDLCLAIKGLKDDKNFSYTRRSAGLPFIMQ</sequence>
<name>A0A4Y2J9J2_ARAVE</name>
<comment type="caution">
    <text evidence="2">The sequence shown here is derived from an EMBL/GenBank/DDBJ whole genome shotgun (WGS) entry which is preliminary data.</text>
</comment>
<protein>
    <recommendedName>
        <fullName evidence="1">DUF2428 domain-containing protein</fullName>
    </recommendedName>
</protein>
<gene>
    <name evidence="2" type="ORF">AVEN_16690_1</name>
</gene>
<dbReference type="PANTHER" id="PTHR14387">
    <property type="entry name" value="THADA/DEATH RECEPTOR INTERACTING PROTEIN"/>
    <property type="match status" value="1"/>
</dbReference>
<dbReference type="GO" id="GO:0005829">
    <property type="term" value="C:cytosol"/>
    <property type="evidence" value="ECO:0007669"/>
    <property type="project" value="TreeGrafter"/>
</dbReference>
<proteinExistence type="predicted"/>
<dbReference type="InterPro" id="IPR019442">
    <property type="entry name" value="THADA/TRM732_DUF2428"/>
</dbReference>
<feature type="domain" description="DUF2428" evidence="1">
    <location>
        <begin position="1"/>
        <end position="81"/>
    </location>
</feature>
<dbReference type="AlphaFoldDB" id="A0A4Y2J9J2"/>
<feature type="non-terminal residue" evidence="2">
    <location>
        <position position="81"/>
    </location>
</feature>
<evidence type="ECO:0000259" key="1">
    <source>
        <dbReference type="Pfam" id="PF10350"/>
    </source>
</evidence>
<accession>A0A4Y2J9J2</accession>
<dbReference type="Proteomes" id="UP000499080">
    <property type="component" value="Unassembled WGS sequence"/>
</dbReference>
<dbReference type="PANTHER" id="PTHR14387:SF7">
    <property type="entry name" value="THYROID ADENOMA-ASSOCIATED PROTEIN"/>
    <property type="match status" value="1"/>
</dbReference>
<feature type="non-terminal residue" evidence="2">
    <location>
        <position position="1"/>
    </location>
</feature>
<reference evidence="2 3" key="1">
    <citation type="journal article" date="2019" name="Sci. Rep.">
        <title>Orb-weaving spider Araneus ventricosus genome elucidates the spidroin gene catalogue.</title>
        <authorList>
            <person name="Kono N."/>
            <person name="Nakamura H."/>
            <person name="Ohtoshi R."/>
            <person name="Moran D.A.P."/>
            <person name="Shinohara A."/>
            <person name="Yoshida Y."/>
            <person name="Fujiwara M."/>
            <person name="Mori M."/>
            <person name="Tomita M."/>
            <person name="Arakawa K."/>
        </authorList>
    </citation>
    <scope>NUCLEOTIDE SEQUENCE [LARGE SCALE GENOMIC DNA]</scope>
</reference>
<dbReference type="OrthoDB" id="6421132at2759"/>
<dbReference type="Pfam" id="PF10350">
    <property type="entry name" value="DUF2428"/>
    <property type="match status" value="1"/>
</dbReference>
<keyword evidence="3" id="KW-1185">Reference proteome</keyword>
<dbReference type="GO" id="GO:0030488">
    <property type="term" value="P:tRNA methylation"/>
    <property type="evidence" value="ECO:0007669"/>
    <property type="project" value="TreeGrafter"/>
</dbReference>
<dbReference type="InterPro" id="IPR051954">
    <property type="entry name" value="tRNA_methyltransferase_THADA"/>
</dbReference>
<evidence type="ECO:0000313" key="3">
    <source>
        <dbReference type="Proteomes" id="UP000499080"/>
    </source>
</evidence>
<evidence type="ECO:0000313" key="2">
    <source>
        <dbReference type="EMBL" id="GBM86229.1"/>
    </source>
</evidence>
<organism evidence="2 3">
    <name type="scientific">Araneus ventricosus</name>
    <name type="common">Orbweaver spider</name>
    <name type="synonym">Epeira ventricosa</name>
    <dbReference type="NCBI Taxonomy" id="182803"/>
    <lineage>
        <taxon>Eukaryota</taxon>
        <taxon>Metazoa</taxon>
        <taxon>Ecdysozoa</taxon>
        <taxon>Arthropoda</taxon>
        <taxon>Chelicerata</taxon>
        <taxon>Arachnida</taxon>
        <taxon>Araneae</taxon>
        <taxon>Araneomorphae</taxon>
        <taxon>Entelegynae</taxon>
        <taxon>Araneoidea</taxon>
        <taxon>Araneidae</taxon>
        <taxon>Araneus</taxon>
    </lineage>
</organism>
<dbReference type="EMBL" id="BGPR01109532">
    <property type="protein sequence ID" value="GBM86229.1"/>
    <property type="molecule type" value="Genomic_DNA"/>
</dbReference>